<reference evidence="1 2" key="1">
    <citation type="submission" date="2014-12" db="EMBL/GenBank/DDBJ databases">
        <authorList>
            <person name="Neuveglise Cecile"/>
        </authorList>
    </citation>
    <scope>NUCLEOTIDE SEQUENCE [LARGE SCALE GENOMIC DNA]</scope>
    <source>
        <strain evidence="1 2">CBS 12615</strain>
    </source>
</reference>
<gene>
    <name evidence="1" type="ORF">LALA0_S06e02014g</name>
</gene>
<protein>
    <submittedName>
        <fullName evidence="1">LALA0S06e02014g1_1</fullName>
    </submittedName>
</protein>
<evidence type="ECO:0000313" key="2">
    <source>
        <dbReference type="Proteomes" id="UP000054304"/>
    </source>
</evidence>
<dbReference type="GeneID" id="34686187"/>
<dbReference type="OrthoDB" id="4034580at2759"/>
<dbReference type="AlphaFoldDB" id="A0A0C7N819"/>
<sequence>MSLVIVDMRKVFDLAQKNGSVLGVDRLRVIGQCVGIKSLPDDADKLQLVLQNLKELDQDTGYTVEISVSEEACYGSCWTNGTLIEGSVCDVRCCVVEGRVEAMDVKVWSLAELRAFKEFWKSEEGVKWRQMCNQESKNC</sequence>
<accession>A0A0C7N819</accession>
<dbReference type="CDD" id="cd23707">
    <property type="entry name" value="Ten1_OBF"/>
    <property type="match status" value="1"/>
</dbReference>
<dbReference type="HOGENOM" id="CLU_1845450_0_0_1"/>
<proteinExistence type="predicted"/>
<name>A0A0C7N819_9SACH</name>
<dbReference type="EMBL" id="LN736365">
    <property type="protein sequence ID" value="CEP62713.1"/>
    <property type="molecule type" value="Genomic_DNA"/>
</dbReference>
<dbReference type="RefSeq" id="XP_022628936.1">
    <property type="nucleotide sequence ID" value="XM_022771765.1"/>
</dbReference>
<keyword evidence="2" id="KW-1185">Reference proteome</keyword>
<dbReference type="Proteomes" id="UP000054304">
    <property type="component" value="Unassembled WGS sequence"/>
</dbReference>
<evidence type="ECO:0000313" key="1">
    <source>
        <dbReference type="EMBL" id="CEP62713.1"/>
    </source>
</evidence>
<organism evidence="1 2">
    <name type="scientific">Lachancea lanzarotensis</name>
    <dbReference type="NCBI Taxonomy" id="1245769"/>
    <lineage>
        <taxon>Eukaryota</taxon>
        <taxon>Fungi</taxon>
        <taxon>Dikarya</taxon>
        <taxon>Ascomycota</taxon>
        <taxon>Saccharomycotina</taxon>
        <taxon>Saccharomycetes</taxon>
        <taxon>Saccharomycetales</taxon>
        <taxon>Saccharomycetaceae</taxon>
        <taxon>Lachancea</taxon>
    </lineage>
</organism>